<evidence type="ECO:0000313" key="4">
    <source>
        <dbReference type="EMBL" id="KAF0895486.1"/>
    </source>
</evidence>
<comment type="caution">
    <text evidence="4">The sequence shown here is derived from an EMBL/GenBank/DDBJ whole genome shotgun (WGS) entry which is preliminary data.</text>
</comment>
<feature type="domain" description="BTB" evidence="2">
    <location>
        <begin position="189"/>
        <end position="263"/>
    </location>
</feature>
<dbReference type="EMBL" id="SPHZ02000010">
    <property type="protein sequence ID" value="KAF0895486.1"/>
    <property type="molecule type" value="Genomic_DNA"/>
</dbReference>
<evidence type="ECO:0000259" key="2">
    <source>
        <dbReference type="PROSITE" id="PS50097"/>
    </source>
</evidence>
<dbReference type="PANTHER" id="PTHR26379">
    <property type="entry name" value="BTB/POZ AND MATH DOMAIN-CONTAINING PROTEIN 1"/>
    <property type="match status" value="1"/>
</dbReference>
<keyword evidence="5" id="KW-1185">Reference proteome</keyword>
<dbReference type="InterPro" id="IPR045005">
    <property type="entry name" value="BPM1-6"/>
</dbReference>
<dbReference type="AlphaFoldDB" id="A0A6G1C5P3"/>
<evidence type="ECO:0000259" key="3">
    <source>
        <dbReference type="PROSITE" id="PS50144"/>
    </source>
</evidence>
<dbReference type="OrthoDB" id="688635at2759"/>
<dbReference type="PANTHER" id="PTHR26379:SF187">
    <property type="entry name" value="OS07G0655300 PROTEIN"/>
    <property type="match status" value="1"/>
</dbReference>
<dbReference type="SMART" id="SM00225">
    <property type="entry name" value="BTB"/>
    <property type="match status" value="1"/>
</dbReference>
<dbReference type="Gene3D" id="2.60.210.10">
    <property type="entry name" value="Apoptosis, Tumor Necrosis Factor Receptor Associated Protein 2, Chain A"/>
    <property type="match status" value="1"/>
</dbReference>
<dbReference type="PROSITE" id="PS50097">
    <property type="entry name" value="BTB"/>
    <property type="match status" value="1"/>
</dbReference>
<dbReference type="InterPro" id="IPR011333">
    <property type="entry name" value="SKP1/BTB/POZ_sf"/>
</dbReference>
<dbReference type="InterPro" id="IPR000210">
    <property type="entry name" value="BTB/POZ_dom"/>
</dbReference>
<proteinExistence type="predicted"/>
<dbReference type="Pfam" id="PF00651">
    <property type="entry name" value="BTB"/>
    <property type="match status" value="1"/>
</dbReference>
<dbReference type="CDD" id="cd00121">
    <property type="entry name" value="MATH"/>
    <property type="match status" value="1"/>
</dbReference>
<reference evidence="4 5" key="1">
    <citation type="submission" date="2019-11" db="EMBL/GenBank/DDBJ databases">
        <title>Whole genome sequence of Oryza granulata.</title>
        <authorList>
            <person name="Li W."/>
        </authorList>
    </citation>
    <scope>NUCLEOTIDE SEQUENCE [LARGE SCALE GENOMIC DNA]</scope>
    <source>
        <strain evidence="5">cv. Menghai</strain>
        <tissue evidence="4">Leaf</tissue>
    </source>
</reference>
<dbReference type="GO" id="GO:0016567">
    <property type="term" value="P:protein ubiquitination"/>
    <property type="evidence" value="ECO:0007669"/>
    <property type="project" value="InterPro"/>
</dbReference>
<evidence type="ECO:0008006" key="6">
    <source>
        <dbReference type="Google" id="ProtNLM"/>
    </source>
</evidence>
<protein>
    <recommendedName>
        <fullName evidence="6">BTB domain-containing protein</fullName>
    </recommendedName>
</protein>
<dbReference type="SUPFAM" id="SSF54695">
    <property type="entry name" value="POZ domain"/>
    <property type="match status" value="1"/>
</dbReference>
<dbReference type="Gene3D" id="3.30.710.10">
    <property type="entry name" value="Potassium Channel Kv1.1, Chain A"/>
    <property type="match status" value="1"/>
</dbReference>
<comment type="pathway">
    <text evidence="1">Protein modification; protein ubiquitination.</text>
</comment>
<dbReference type="Pfam" id="PF22486">
    <property type="entry name" value="MATH_2"/>
    <property type="match status" value="1"/>
</dbReference>
<dbReference type="InterPro" id="IPR002083">
    <property type="entry name" value="MATH/TRAF_dom"/>
</dbReference>
<feature type="domain" description="MATH" evidence="3">
    <location>
        <begin position="28"/>
        <end position="152"/>
    </location>
</feature>
<dbReference type="Proteomes" id="UP000479710">
    <property type="component" value="Unassembled WGS sequence"/>
</dbReference>
<name>A0A6G1C5P3_9ORYZ</name>
<organism evidence="4 5">
    <name type="scientific">Oryza meyeriana var. granulata</name>
    <dbReference type="NCBI Taxonomy" id="110450"/>
    <lineage>
        <taxon>Eukaryota</taxon>
        <taxon>Viridiplantae</taxon>
        <taxon>Streptophyta</taxon>
        <taxon>Embryophyta</taxon>
        <taxon>Tracheophyta</taxon>
        <taxon>Spermatophyta</taxon>
        <taxon>Magnoliopsida</taxon>
        <taxon>Liliopsida</taxon>
        <taxon>Poales</taxon>
        <taxon>Poaceae</taxon>
        <taxon>BOP clade</taxon>
        <taxon>Oryzoideae</taxon>
        <taxon>Oryzeae</taxon>
        <taxon>Oryzinae</taxon>
        <taxon>Oryza</taxon>
        <taxon>Oryza meyeriana</taxon>
    </lineage>
</organism>
<dbReference type="InterPro" id="IPR008974">
    <property type="entry name" value="TRAF-like"/>
</dbReference>
<gene>
    <name evidence="4" type="ORF">E2562_013582</name>
</gene>
<evidence type="ECO:0000313" key="5">
    <source>
        <dbReference type="Proteomes" id="UP000479710"/>
    </source>
</evidence>
<dbReference type="PROSITE" id="PS50144">
    <property type="entry name" value="MATH"/>
    <property type="match status" value="1"/>
</dbReference>
<dbReference type="SUPFAM" id="SSF49599">
    <property type="entry name" value="TRAF domain-like"/>
    <property type="match status" value="1"/>
</dbReference>
<accession>A0A6G1C5P3</accession>
<evidence type="ECO:0000256" key="1">
    <source>
        <dbReference type="ARBA" id="ARBA00004906"/>
    </source>
</evidence>
<sequence>MDLLWSLIDFLLPSHPPARYAVTATPATVSHLVRIDGYSRTRKAPNGEFVEDSGFIVGDRRWYIQFYPNGHGPGDAGAVSIYVGMARCDVQPVVGNVRFSLVDSDGKPVPLFIQSMSGVDFSKNDFGMKIKRPELEASGCLNDDGFTVLCELAFVNGGAGAQLKDGVKVPPSNLHRHLADLLWKKQGGGDVSIEVQGKTFTAHRWMLAARSAVMAAELSSSTSSSDAAATTTAKETTTTLRVDDDMDPEVFRALLHFIYTDALPDMTKDAAAAMATRLHVAAGRYRMERLQLICEDTLCKNVNVVTRSMAVVCLDYLSCQKKLKQLMKLQDDFYLLTTSCPSVIKELFGRILECND</sequence>